<dbReference type="Proteomes" id="UP001140453">
    <property type="component" value="Unassembled WGS sequence"/>
</dbReference>
<protein>
    <recommendedName>
        <fullName evidence="1">Nucleolar 27S pre-rRNA processing Urb2/Npa2 C-terminal domain-containing protein</fullName>
    </recommendedName>
</protein>
<accession>A0A9W8YUA6</accession>
<dbReference type="InterPro" id="IPR018849">
    <property type="entry name" value="Urb2/Npa2_C"/>
</dbReference>
<name>A0A9W8YUA6_9PEZI</name>
<evidence type="ECO:0000259" key="1">
    <source>
        <dbReference type="Pfam" id="PF10441"/>
    </source>
</evidence>
<proteinExistence type="predicted"/>
<reference evidence="2" key="1">
    <citation type="submission" date="2022-10" db="EMBL/GenBank/DDBJ databases">
        <title>Tapping the CABI collections for fungal endophytes: first genome assemblies for Collariella, Neodidymelliopsis, Ascochyta clinopodiicola, Didymella pomorum, Didymosphaeria variabile, Neocosmospora piperis and Neocucurbitaria cava.</title>
        <authorList>
            <person name="Hill R."/>
        </authorList>
    </citation>
    <scope>NUCLEOTIDE SEQUENCE</scope>
    <source>
        <strain evidence="2">IMI 355082</strain>
    </source>
</reference>
<dbReference type="GO" id="GO:0005730">
    <property type="term" value="C:nucleolus"/>
    <property type="evidence" value="ECO:0007669"/>
    <property type="project" value="TreeGrafter"/>
</dbReference>
<sequence length="1366" mass="151443">MSPEAQGSVLEDGLVKAVRSLDQDSAESVPDTLSNLWALLTNSISGPFHASEASVLRWLLKNMNGNAEAAEKLRRYPMAWSIMACVFRRIPLISLAKSLADRRFIPILQQTLKEISKPQDEIPRSDYASSDVDMADAGSLTTEKTSRKRKRSASVSFDLETLRSSHSSLKAAESLFCALQTLLARLESMEANAPSHLLMGTEHVKSLFCSPAKEAVELLRPILSICDLALQAQEHEPFEDQAAWATVFTALWALHLQSSVDATEVAMSLYPTGCIVLAKMDRSKDINLDPHVKAVWTRVFRRFFIKNMILPARAAFLNRKDVGIIKTAVDVTNFMPTAAHPVLFSLAVKAPHSADDASARKDHEDWTQKVFDAIEEPMREADPVKRNQAMKVVIGTAQESRGSVSLSSLRVVCRRYTESSGKMDLGLIRGVASLDVDAFLISVEGHTLLDEIVQQMTDLSNGELRNSTDDRLVELIVSFAKGFARGRDLSGFIKTWFGALDACLRKGADYVDITGVWSSEAIVDTVSDLLQSSINTRQLDALLDWLTTQDTTLSAGALLIVLRAISQGLTEEEFIDAVDLRICEIISGLKLKSLDDPAKARWWNIIESTITRSTLDQADHLWKKVESDLKKTLKKGDPNELAVSAAFRCCNRFWLINQPGGTHESEAATLTCSFLRRLEKQQQQATTEDGHGDLNSFESPRLIDMLVKSDRGKEHLPKILARIDSSDIKSPQVRNIVYNEASLNNHKFISGLIAHAVNVLEEQSQAPAWDTKRIIAAAQILLDIPFECLTREHRERIMPKALAFTSRVQKLTDVVLMKTLLSLMAKIMSKATFYESMNFADLVSVGDSILFSLQANVGGKGVYADLPTTYSLLKLFESLATSTMKQMTSNLDNRERTYLSEATSIVASWPDNTTQLQPQRPILLKALVIALDSPKIQKQVQEVVDPATLRKHASLVCLNSLNLEQIVPIDGSWLEKGLPTWCALVVKDQLDIVDPSVIRNCIGTSTSALSQLCEMLCVNGLRGGWRLRELIFKCFGDSMEEPLNISARDALHNSESKDSVALCVRADTSDVNRYVDIVLRGMDKDLRDNYFGEIVVKLRAAGDITGHLLTLHRLVCAEHDPDLGSCVNKAGLAEVHSVLANRLIRSQSLSEFVLIAQTIHTLLDKKAGSMKQWNTEVTLSTVSTISAGGPHIAKDVQESPKTYDWLCRLTEVIIKRHRLRLEGHFHLLITALQSLLQSLLVPSTASLTSERRAKLFSRLLTLVCEPSVASVTRGQQPGTLDSAVDAAKRSAGQHMYLVLMSYIKLQLEHPISRAVREALEPGVHAVLDITNEKGRRILNEAVDGSGRAIFKEMYRRYVKFGKWSGV</sequence>
<keyword evidence="3" id="KW-1185">Reference proteome</keyword>
<dbReference type="PANTHER" id="PTHR15682">
    <property type="entry name" value="UNHEALTHY RIBOSOME BIOGENESIS PROTEIN 2 HOMOLOG"/>
    <property type="match status" value="1"/>
</dbReference>
<gene>
    <name evidence="2" type="ORF">N0V93_005346</name>
</gene>
<evidence type="ECO:0000313" key="3">
    <source>
        <dbReference type="Proteomes" id="UP001140453"/>
    </source>
</evidence>
<dbReference type="OrthoDB" id="160374at2759"/>
<dbReference type="GO" id="GO:0042254">
    <property type="term" value="P:ribosome biogenesis"/>
    <property type="evidence" value="ECO:0007669"/>
    <property type="project" value="TreeGrafter"/>
</dbReference>
<feature type="domain" description="Nucleolar 27S pre-rRNA processing Urb2/Npa2 C-terminal" evidence="1">
    <location>
        <begin position="1154"/>
        <end position="1365"/>
    </location>
</feature>
<dbReference type="Pfam" id="PF10441">
    <property type="entry name" value="Urb2"/>
    <property type="match status" value="1"/>
</dbReference>
<dbReference type="PANTHER" id="PTHR15682:SF2">
    <property type="entry name" value="UNHEALTHY RIBOSOME BIOGENESIS PROTEIN 2 HOMOLOG"/>
    <property type="match status" value="1"/>
</dbReference>
<comment type="caution">
    <text evidence="2">The sequence shown here is derived from an EMBL/GenBank/DDBJ whole genome shotgun (WGS) entry which is preliminary data.</text>
</comment>
<evidence type="ECO:0000313" key="2">
    <source>
        <dbReference type="EMBL" id="KAJ4391726.1"/>
    </source>
</evidence>
<organism evidence="2 3">
    <name type="scientific">Gnomoniopsis smithogilvyi</name>
    <dbReference type="NCBI Taxonomy" id="1191159"/>
    <lineage>
        <taxon>Eukaryota</taxon>
        <taxon>Fungi</taxon>
        <taxon>Dikarya</taxon>
        <taxon>Ascomycota</taxon>
        <taxon>Pezizomycotina</taxon>
        <taxon>Sordariomycetes</taxon>
        <taxon>Sordariomycetidae</taxon>
        <taxon>Diaporthales</taxon>
        <taxon>Gnomoniaceae</taxon>
        <taxon>Gnomoniopsis</taxon>
    </lineage>
</organism>
<dbReference type="InterPro" id="IPR052609">
    <property type="entry name" value="Ribosome_Biogenesis_Reg"/>
</dbReference>
<dbReference type="EMBL" id="JAPEVB010000003">
    <property type="protein sequence ID" value="KAJ4391726.1"/>
    <property type="molecule type" value="Genomic_DNA"/>
</dbReference>